<dbReference type="AlphaFoldDB" id="A0A6M3J6F6"/>
<reference evidence="2" key="1">
    <citation type="submission" date="2020-03" db="EMBL/GenBank/DDBJ databases">
        <title>The deep terrestrial virosphere.</title>
        <authorList>
            <person name="Holmfeldt K."/>
            <person name="Nilsson E."/>
            <person name="Simone D."/>
            <person name="Lopez-Fernandez M."/>
            <person name="Wu X."/>
            <person name="de Brujin I."/>
            <person name="Lundin D."/>
            <person name="Andersson A."/>
            <person name="Bertilsson S."/>
            <person name="Dopson M."/>
        </authorList>
    </citation>
    <scope>NUCLEOTIDE SEQUENCE</scope>
    <source>
        <strain evidence="2">MM415B00397</strain>
    </source>
</reference>
<dbReference type="GO" id="GO:0004222">
    <property type="term" value="F:metalloendopeptidase activity"/>
    <property type="evidence" value="ECO:0007669"/>
    <property type="project" value="TreeGrafter"/>
</dbReference>
<proteinExistence type="predicted"/>
<evidence type="ECO:0000313" key="2">
    <source>
        <dbReference type="EMBL" id="QJA65403.1"/>
    </source>
</evidence>
<dbReference type="PANTHER" id="PTHR21666:SF270">
    <property type="entry name" value="MUREIN HYDROLASE ACTIVATOR ENVC"/>
    <property type="match status" value="1"/>
</dbReference>
<dbReference type="CDD" id="cd12797">
    <property type="entry name" value="M23_peptidase"/>
    <property type="match status" value="1"/>
</dbReference>
<evidence type="ECO:0000259" key="1">
    <source>
        <dbReference type="Pfam" id="PF01551"/>
    </source>
</evidence>
<dbReference type="Gene3D" id="2.70.70.10">
    <property type="entry name" value="Glucose Permease (Domain IIA)"/>
    <property type="match status" value="1"/>
</dbReference>
<accession>A0A6M3J6F6</accession>
<dbReference type="InterPro" id="IPR050570">
    <property type="entry name" value="Cell_wall_metabolism_enzyme"/>
</dbReference>
<sequence length="186" mass="21084">MKWYRPVKTLMITQRWGTNGEWYQANGINIKGHNGYDFKCFRGEPVYHSVDFEGKVKTEIDNRGGIGVRVNSIEPDPDLGYIQALYWHLEKVHPDIYDGKIINVGTCIGYGDSTGFSTGDHVHFGLKQITKTGRTLNSNNGYTGAIDPTTWFDNTFIIDVFDDLQAQILTLAQLIQKFIATFKGRK</sequence>
<dbReference type="SUPFAM" id="SSF51261">
    <property type="entry name" value="Duplicated hybrid motif"/>
    <property type="match status" value="1"/>
</dbReference>
<dbReference type="InterPro" id="IPR016047">
    <property type="entry name" value="M23ase_b-sheet_dom"/>
</dbReference>
<dbReference type="EMBL" id="MT141538">
    <property type="protein sequence ID" value="QJA65403.1"/>
    <property type="molecule type" value="Genomic_DNA"/>
</dbReference>
<protein>
    <submittedName>
        <fullName evidence="2">Putative peptidase</fullName>
    </submittedName>
</protein>
<organism evidence="2">
    <name type="scientific">viral metagenome</name>
    <dbReference type="NCBI Taxonomy" id="1070528"/>
    <lineage>
        <taxon>unclassified sequences</taxon>
        <taxon>metagenomes</taxon>
        <taxon>organismal metagenomes</taxon>
    </lineage>
</organism>
<dbReference type="InterPro" id="IPR011055">
    <property type="entry name" value="Dup_hybrid_motif"/>
</dbReference>
<dbReference type="PANTHER" id="PTHR21666">
    <property type="entry name" value="PEPTIDASE-RELATED"/>
    <property type="match status" value="1"/>
</dbReference>
<dbReference type="Pfam" id="PF01551">
    <property type="entry name" value="Peptidase_M23"/>
    <property type="match status" value="1"/>
</dbReference>
<gene>
    <name evidence="2" type="ORF">MM415B00397_0015</name>
</gene>
<name>A0A6M3J6F6_9ZZZZ</name>
<feature type="domain" description="M23ase beta-sheet core" evidence="1">
    <location>
        <begin position="32"/>
        <end position="128"/>
    </location>
</feature>